<dbReference type="EMBL" id="BAABID010000003">
    <property type="protein sequence ID" value="GAA4717982.1"/>
    <property type="molecule type" value="Genomic_DNA"/>
</dbReference>
<reference evidence="3" key="1">
    <citation type="journal article" date="2019" name="Int. J. Syst. Evol. Microbiol.">
        <title>The Global Catalogue of Microorganisms (GCM) 10K type strain sequencing project: providing services to taxonomists for standard genome sequencing and annotation.</title>
        <authorList>
            <consortium name="The Broad Institute Genomics Platform"/>
            <consortium name="The Broad Institute Genome Sequencing Center for Infectious Disease"/>
            <person name="Wu L."/>
            <person name="Ma J."/>
        </authorList>
    </citation>
    <scope>NUCLEOTIDE SEQUENCE [LARGE SCALE GENOMIC DNA]</scope>
    <source>
        <strain evidence="3">JCM 18063</strain>
    </source>
</reference>
<evidence type="ECO:0000313" key="2">
    <source>
        <dbReference type="EMBL" id="GAA4717982.1"/>
    </source>
</evidence>
<dbReference type="Pfam" id="PF07508">
    <property type="entry name" value="Recombinase"/>
    <property type="match status" value="1"/>
</dbReference>
<evidence type="ECO:0000313" key="3">
    <source>
        <dbReference type="Proteomes" id="UP001500956"/>
    </source>
</evidence>
<dbReference type="InterPro" id="IPR011109">
    <property type="entry name" value="DNA_bind_recombinase_dom"/>
</dbReference>
<name>A0ABP8XYC4_9MICO</name>
<comment type="caution">
    <text evidence="2">The sequence shown here is derived from an EMBL/GenBank/DDBJ whole genome shotgun (WGS) entry which is preliminary data.</text>
</comment>
<sequence length="75" mass="8496">MPTRPGRDRSPSWCRRVRTVERIYDLRRAGLSASAIARLLDDEGVPHPTKQSKSWHHSHVLAAAQRAEVRRLASA</sequence>
<dbReference type="RefSeq" id="WP_172151643.1">
    <property type="nucleotide sequence ID" value="NZ_BAABID010000003.1"/>
</dbReference>
<keyword evidence="3" id="KW-1185">Reference proteome</keyword>
<accession>A0ABP8XYC4</accession>
<feature type="domain" description="Recombinase" evidence="1">
    <location>
        <begin position="18"/>
        <end position="61"/>
    </location>
</feature>
<protein>
    <recommendedName>
        <fullName evidence="1">Recombinase domain-containing protein</fullName>
    </recommendedName>
</protein>
<gene>
    <name evidence="2" type="ORF">GCM10023216_02750</name>
</gene>
<proteinExistence type="predicted"/>
<organism evidence="2 3">
    <name type="scientific">Isoptericola chiayiensis</name>
    <dbReference type="NCBI Taxonomy" id="579446"/>
    <lineage>
        <taxon>Bacteria</taxon>
        <taxon>Bacillati</taxon>
        <taxon>Actinomycetota</taxon>
        <taxon>Actinomycetes</taxon>
        <taxon>Micrococcales</taxon>
        <taxon>Promicromonosporaceae</taxon>
        <taxon>Isoptericola</taxon>
    </lineage>
</organism>
<evidence type="ECO:0000259" key="1">
    <source>
        <dbReference type="Pfam" id="PF07508"/>
    </source>
</evidence>
<dbReference type="Proteomes" id="UP001500956">
    <property type="component" value="Unassembled WGS sequence"/>
</dbReference>